<feature type="region of interest" description="Disordered" evidence="1">
    <location>
        <begin position="1"/>
        <end position="22"/>
    </location>
</feature>
<name>A0A9Q9UFR4_FUSFU</name>
<evidence type="ECO:0000256" key="1">
    <source>
        <dbReference type="SAM" id="MobiDB-lite"/>
    </source>
</evidence>
<dbReference type="AlphaFoldDB" id="A0A9Q9UFR4"/>
<protein>
    <submittedName>
        <fullName evidence="2">Uncharacterized protein</fullName>
    </submittedName>
</protein>
<comment type="caution">
    <text evidence="2">The sequence shown here is derived from an EMBL/GenBank/DDBJ whole genome shotgun (WGS) entry which is preliminary data.</text>
</comment>
<accession>A0A9Q9UFR4</accession>
<reference evidence="2" key="1">
    <citation type="submission" date="2019-05" db="EMBL/GenBank/DDBJ databases">
        <authorList>
            <person name="Piombo E."/>
        </authorList>
    </citation>
    <scope>NUCLEOTIDE SEQUENCE</scope>
    <source>
        <strain evidence="2">C2S</strain>
    </source>
</reference>
<evidence type="ECO:0000313" key="2">
    <source>
        <dbReference type="EMBL" id="VTT79723.1"/>
    </source>
</evidence>
<evidence type="ECO:0000313" key="3">
    <source>
        <dbReference type="Proteomes" id="UP000760494"/>
    </source>
</evidence>
<organism evidence="2 3">
    <name type="scientific">Fusarium fujikuroi</name>
    <name type="common">Bakanae and foot rot disease fungus</name>
    <name type="synonym">Gibberella fujikuroi</name>
    <dbReference type="NCBI Taxonomy" id="5127"/>
    <lineage>
        <taxon>Eukaryota</taxon>
        <taxon>Fungi</taxon>
        <taxon>Dikarya</taxon>
        <taxon>Ascomycota</taxon>
        <taxon>Pezizomycotina</taxon>
        <taxon>Sordariomycetes</taxon>
        <taxon>Hypocreomycetidae</taxon>
        <taxon>Hypocreales</taxon>
        <taxon>Nectriaceae</taxon>
        <taxon>Fusarium</taxon>
        <taxon>Fusarium fujikuroi species complex</taxon>
    </lineage>
</organism>
<dbReference type="Proteomes" id="UP000760494">
    <property type="component" value="Unassembled WGS sequence"/>
</dbReference>
<gene>
    <name evidence="2" type="ORF">C2S_11440</name>
</gene>
<sequence length="95" mass="10442">MAATDSARQSTAVDCPAPQSNAPFGYTARNIGTFPTIAYAPETMQTRLLRLSYTERTDLILDDDNGSPIQRLYTAAILDFAHAPQSVAQQLPRFH</sequence>
<proteinExistence type="predicted"/>
<dbReference type="EMBL" id="CABFJX010000398">
    <property type="protein sequence ID" value="VTT79723.1"/>
    <property type="molecule type" value="Genomic_DNA"/>
</dbReference>